<dbReference type="SMART" id="SM00665">
    <property type="entry name" value="B561"/>
    <property type="match status" value="1"/>
</dbReference>
<keyword evidence="4" id="KW-0249">Electron transport</keyword>
<gene>
    <name evidence="10" type="ORF">K505DRAFT_364673</name>
</gene>
<keyword evidence="8" id="KW-0732">Signal</keyword>
<dbReference type="GO" id="GO:0016020">
    <property type="term" value="C:membrane"/>
    <property type="evidence" value="ECO:0007669"/>
    <property type="project" value="UniProtKB-SubCell"/>
</dbReference>
<reference evidence="10" key="1">
    <citation type="journal article" date="2020" name="Stud. Mycol.">
        <title>101 Dothideomycetes genomes: a test case for predicting lifestyles and emergence of pathogens.</title>
        <authorList>
            <person name="Haridas S."/>
            <person name="Albert R."/>
            <person name="Binder M."/>
            <person name="Bloem J."/>
            <person name="Labutti K."/>
            <person name="Salamov A."/>
            <person name="Andreopoulos B."/>
            <person name="Baker S."/>
            <person name="Barry K."/>
            <person name="Bills G."/>
            <person name="Bluhm B."/>
            <person name="Cannon C."/>
            <person name="Castanera R."/>
            <person name="Culley D."/>
            <person name="Daum C."/>
            <person name="Ezra D."/>
            <person name="Gonzalez J."/>
            <person name="Henrissat B."/>
            <person name="Kuo A."/>
            <person name="Liang C."/>
            <person name="Lipzen A."/>
            <person name="Lutzoni F."/>
            <person name="Magnuson J."/>
            <person name="Mondo S."/>
            <person name="Nolan M."/>
            <person name="Ohm R."/>
            <person name="Pangilinan J."/>
            <person name="Park H.-J."/>
            <person name="Ramirez L."/>
            <person name="Alfaro M."/>
            <person name="Sun H."/>
            <person name="Tritt A."/>
            <person name="Yoshinaga Y."/>
            <person name="Zwiers L.-H."/>
            <person name="Turgeon B."/>
            <person name="Goodwin S."/>
            <person name="Spatafora J."/>
            <person name="Crous P."/>
            <person name="Grigoriev I."/>
        </authorList>
    </citation>
    <scope>NUCLEOTIDE SEQUENCE</scope>
    <source>
        <strain evidence="10">CBS 109.77</strain>
    </source>
</reference>
<feature type="transmembrane region" description="Helical" evidence="7">
    <location>
        <begin position="129"/>
        <end position="150"/>
    </location>
</feature>
<evidence type="ECO:0000259" key="9">
    <source>
        <dbReference type="SMART" id="SM00665"/>
    </source>
</evidence>
<feature type="domain" description="Cytochrome b561" evidence="9">
    <location>
        <begin position="64"/>
        <end position="187"/>
    </location>
</feature>
<dbReference type="CDD" id="cd08760">
    <property type="entry name" value="Cyt_b561_FRRS1_like"/>
    <property type="match status" value="1"/>
</dbReference>
<dbReference type="PANTHER" id="PTHR47797">
    <property type="entry name" value="DEHYDROGENASE, PUTATIVE (AFU_ORTHOLOGUE AFUA_8G05805)-RELATED"/>
    <property type="match status" value="1"/>
</dbReference>
<dbReference type="Gene3D" id="1.20.120.1770">
    <property type="match status" value="1"/>
</dbReference>
<sequence length="255" mass="27835">MTLSSKAVLLGLASMASAQYGPGGKYGPGGRNNPFGGGDDSGPFGSGGFNFQSFINDRQKLLIAHGVLASLAFVIFFPLGSILIRLGSFRGLWLVHGLFQIFAYLIYIAAFGIGIWMVNNIPISLIGHYHPVIGIVVFCLLFFQPILGMLHHYQFKKYSRRTIWSHGHLWLGRIVITLGIINGGLGMLLATETGYFVPSKGQMVVYGVVAGIMWLAWIGAAVVGEKRRGRTSAKMEKELGPPPYKEQYAYYGGNQ</sequence>
<evidence type="ECO:0000256" key="3">
    <source>
        <dbReference type="ARBA" id="ARBA00022692"/>
    </source>
</evidence>
<feature type="transmembrane region" description="Helical" evidence="7">
    <location>
        <begin position="91"/>
        <end position="117"/>
    </location>
</feature>
<keyword evidence="6 7" id="KW-0472">Membrane</keyword>
<accession>A0A6A6X304</accession>
<name>A0A6A6X304_9PLEO</name>
<feature type="chain" id="PRO_5025690688" description="Cytochrome b561 domain-containing protein" evidence="8">
    <location>
        <begin position="19"/>
        <end position="255"/>
    </location>
</feature>
<dbReference type="PANTHER" id="PTHR47797:SF1">
    <property type="entry name" value="CYTOCHROME B561 DOMAIN-CONTAINING PROTEIN-RELATED"/>
    <property type="match status" value="1"/>
</dbReference>
<evidence type="ECO:0000256" key="5">
    <source>
        <dbReference type="ARBA" id="ARBA00022989"/>
    </source>
</evidence>
<evidence type="ECO:0000256" key="4">
    <source>
        <dbReference type="ARBA" id="ARBA00022982"/>
    </source>
</evidence>
<keyword evidence="5 7" id="KW-1133">Transmembrane helix</keyword>
<evidence type="ECO:0000256" key="1">
    <source>
        <dbReference type="ARBA" id="ARBA00004370"/>
    </source>
</evidence>
<comment type="subcellular location">
    <subcellularLocation>
        <location evidence="1">Membrane</location>
    </subcellularLocation>
</comment>
<keyword evidence="3 7" id="KW-0812">Transmembrane</keyword>
<organism evidence="10 11">
    <name type="scientific">Melanomma pulvis-pyrius CBS 109.77</name>
    <dbReference type="NCBI Taxonomy" id="1314802"/>
    <lineage>
        <taxon>Eukaryota</taxon>
        <taxon>Fungi</taxon>
        <taxon>Dikarya</taxon>
        <taxon>Ascomycota</taxon>
        <taxon>Pezizomycotina</taxon>
        <taxon>Dothideomycetes</taxon>
        <taxon>Pleosporomycetidae</taxon>
        <taxon>Pleosporales</taxon>
        <taxon>Melanommataceae</taxon>
        <taxon>Melanomma</taxon>
    </lineage>
</organism>
<evidence type="ECO:0000256" key="6">
    <source>
        <dbReference type="ARBA" id="ARBA00023136"/>
    </source>
</evidence>
<evidence type="ECO:0000256" key="8">
    <source>
        <dbReference type="SAM" id="SignalP"/>
    </source>
</evidence>
<dbReference type="Proteomes" id="UP000799757">
    <property type="component" value="Unassembled WGS sequence"/>
</dbReference>
<dbReference type="EMBL" id="MU002070">
    <property type="protein sequence ID" value="KAF2790503.1"/>
    <property type="molecule type" value="Genomic_DNA"/>
</dbReference>
<feature type="transmembrane region" description="Helical" evidence="7">
    <location>
        <begin position="203"/>
        <end position="224"/>
    </location>
</feature>
<dbReference type="AlphaFoldDB" id="A0A6A6X304"/>
<feature type="signal peptide" evidence="8">
    <location>
        <begin position="1"/>
        <end position="18"/>
    </location>
</feature>
<evidence type="ECO:0000313" key="10">
    <source>
        <dbReference type="EMBL" id="KAF2790503.1"/>
    </source>
</evidence>
<evidence type="ECO:0000256" key="2">
    <source>
        <dbReference type="ARBA" id="ARBA00022448"/>
    </source>
</evidence>
<dbReference type="InterPro" id="IPR006593">
    <property type="entry name" value="Cyt_b561/ferric_Rdtase_TM"/>
</dbReference>
<protein>
    <recommendedName>
        <fullName evidence="9">Cytochrome b561 domain-containing protein</fullName>
    </recommendedName>
</protein>
<proteinExistence type="predicted"/>
<evidence type="ECO:0000313" key="11">
    <source>
        <dbReference type="Proteomes" id="UP000799757"/>
    </source>
</evidence>
<keyword evidence="11" id="KW-1185">Reference proteome</keyword>
<dbReference type="OrthoDB" id="19261at2759"/>
<feature type="transmembrane region" description="Helical" evidence="7">
    <location>
        <begin position="170"/>
        <end position="191"/>
    </location>
</feature>
<evidence type="ECO:0000256" key="7">
    <source>
        <dbReference type="SAM" id="Phobius"/>
    </source>
</evidence>
<keyword evidence="2" id="KW-0813">Transport</keyword>
<feature type="transmembrane region" description="Helical" evidence="7">
    <location>
        <begin position="62"/>
        <end position="84"/>
    </location>
</feature>